<accession>A0A6N7EL75</accession>
<evidence type="ECO:0000313" key="1">
    <source>
        <dbReference type="EMBL" id="MPV37305.1"/>
    </source>
</evidence>
<dbReference type="EMBL" id="WHPC01000032">
    <property type="protein sequence ID" value="MPV37305.1"/>
    <property type="molecule type" value="Genomic_DNA"/>
</dbReference>
<protein>
    <submittedName>
        <fullName evidence="1">Uncharacterized protein</fullName>
    </submittedName>
</protein>
<organism evidence="1 2">
    <name type="scientific">Georgenia subflava</name>
    <dbReference type="NCBI Taxonomy" id="1622177"/>
    <lineage>
        <taxon>Bacteria</taxon>
        <taxon>Bacillati</taxon>
        <taxon>Actinomycetota</taxon>
        <taxon>Actinomycetes</taxon>
        <taxon>Micrococcales</taxon>
        <taxon>Bogoriellaceae</taxon>
        <taxon>Georgenia</taxon>
    </lineage>
</organism>
<sequence length="135" mass="13172">MVRVLVTATVKASGGPSLDVGGVLEPESYTFAGQALGPAGGDDDEQVVPLLPDGGAVALLALAARRGDGSAARVQVTPAGPTATGTAFEVDGALFLPGAGVLAALVEGGPRSLTLTNHTDVPVTVEILTGLDTGA</sequence>
<dbReference type="Proteomes" id="UP000437709">
    <property type="component" value="Unassembled WGS sequence"/>
</dbReference>
<keyword evidence="2" id="KW-1185">Reference proteome</keyword>
<proteinExistence type="predicted"/>
<dbReference type="RefSeq" id="WP_152196104.1">
    <property type="nucleotide sequence ID" value="NZ_VUKD01000004.1"/>
</dbReference>
<evidence type="ECO:0000313" key="2">
    <source>
        <dbReference type="Proteomes" id="UP000437709"/>
    </source>
</evidence>
<gene>
    <name evidence="1" type="ORF">GB881_09625</name>
</gene>
<reference evidence="1 2" key="1">
    <citation type="submission" date="2019-10" db="EMBL/GenBank/DDBJ databases">
        <title>Georgenia wutianyii sp. nov. and Georgenia yuyongxinii sp. nov. isolated from plateau pika (Ochotona curzoniae) in the Qinghai-Tibet plateau of China.</title>
        <authorList>
            <person name="Tian Z."/>
        </authorList>
    </citation>
    <scope>NUCLEOTIDE SEQUENCE [LARGE SCALE GENOMIC DNA]</scope>
    <source>
        <strain evidence="1 2">JCM 19765</strain>
    </source>
</reference>
<dbReference type="AlphaFoldDB" id="A0A6N7EL75"/>
<comment type="caution">
    <text evidence="1">The sequence shown here is derived from an EMBL/GenBank/DDBJ whole genome shotgun (WGS) entry which is preliminary data.</text>
</comment>
<name>A0A6N7EL75_9MICO</name>